<accession>A0A7N0V531</accession>
<evidence type="ECO:0000313" key="2">
    <source>
        <dbReference type="Proteomes" id="UP000594263"/>
    </source>
</evidence>
<keyword evidence="2" id="KW-1185">Reference proteome</keyword>
<sequence>MLGKAAISMTNYLIRKERNNIISRGEGQIVSAISTGEKFRSSLMLAKISQVQTHEKMFNGHKKWGSSYIFSELLGCPSPWNS</sequence>
<protein>
    <submittedName>
        <fullName evidence="1">Uncharacterized protein</fullName>
    </submittedName>
</protein>
<proteinExistence type="predicted"/>
<dbReference type="EnsemblPlants" id="Kaladp0098s0029.1.v1.1">
    <property type="protein sequence ID" value="Kaladp0098s0029.1.v1.1.CDS.1"/>
    <property type="gene ID" value="Kaladp0098s0029.v1.1"/>
</dbReference>
<name>A0A7N0V531_KALFE</name>
<dbReference type="Proteomes" id="UP000594263">
    <property type="component" value="Unplaced"/>
</dbReference>
<dbReference type="Gramene" id="Kaladp0098s0029.1.v1.1">
    <property type="protein sequence ID" value="Kaladp0098s0029.1.v1.1.CDS.1"/>
    <property type="gene ID" value="Kaladp0098s0029.v1.1"/>
</dbReference>
<evidence type="ECO:0000313" key="1">
    <source>
        <dbReference type="EnsemblPlants" id="Kaladp0098s0029.1.v1.1.CDS.1"/>
    </source>
</evidence>
<organism evidence="1 2">
    <name type="scientific">Kalanchoe fedtschenkoi</name>
    <name type="common">Lavender scallops</name>
    <name type="synonym">South American air plant</name>
    <dbReference type="NCBI Taxonomy" id="63787"/>
    <lineage>
        <taxon>Eukaryota</taxon>
        <taxon>Viridiplantae</taxon>
        <taxon>Streptophyta</taxon>
        <taxon>Embryophyta</taxon>
        <taxon>Tracheophyta</taxon>
        <taxon>Spermatophyta</taxon>
        <taxon>Magnoliopsida</taxon>
        <taxon>eudicotyledons</taxon>
        <taxon>Gunneridae</taxon>
        <taxon>Pentapetalae</taxon>
        <taxon>Saxifragales</taxon>
        <taxon>Crassulaceae</taxon>
        <taxon>Kalanchoe</taxon>
    </lineage>
</organism>
<dbReference type="AlphaFoldDB" id="A0A7N0V531"/>
<reference evidence="1" key="1">
    <citation type="submission" date="2021-01" db="UniProtKB">
        <authorList>
            <consortium name="EnsemblPlants"/>
        </authorList>
    </citation>
    <scope>IDENTIFICATION</scope>
</reference>